<dbReference type="PANTHER" id="PTHR43539:SF78">
    <property type="entry name" value="FLAVIN-CONTAINING MONOOXYGENASE"/>
    <property type="match status" value="1"/>
</dbReference>
<dbReference type="SUPFAM" id="SSF51905">
    <property type="entry name" value="FAD/NAD(P)-binding domain"/>
    <property type="match status" value="2"/>
</dbReference>
<accession>A0A918F7P2</accession>
<name>A0A918F7P2_9ACTN</name>
<dbReference type="InterPro" id="IPR036188">
    <property type="entry name" value="FAD/NAD-bd_sf"/>
</dbReference>
<dbReference type="GO" id="GO:0050660">
    <property type="term" value="F:flavin adenine dinucleotide binding"/>
    <property type="evidence" value="ECO:0007669"/>
    <property type="project" value="TreeGrafter"/>
</dbReference>
<dbReference type="EMBL" id="BMTU01000022">
    <property type="protein sequence ID" value="GGR09098.1"/>
    <property type="molecule type" value="Genomic_DNA"/>
</dbReference>
<dbReference type="Proteomes" id="UP000656732">
    <property type="component" value="Unassembled WGS sequence"/>
</dbReference>
<dbReference type="RefSeq" id="WP_229847068.1">
    <property type="nucleotide sequence ID" value="NZ_BMTU01000022.1"/>
</dbReference>
<evidence type="ECO:0000313" key="4">
    <source>
        <dbReference type="Proteomes" id="UP000656732"/>
    </source>
</evidence>
<reference evidence="3" key="1">
    <citation type="journal article" date="2014" name="Int. J. Syst. Evol. Microbiol.">
        <title>Complete genome sequence of Corynebacterium casei LMG S-19264T (=DSM 44701T), isolated from a smear-ripened cheese.</title>
        <authorList>
            <consortium name="US DOE Joint Genome Institute (JGI-PGF)"/>
            <person name="Walter F."/>
            <person name="Albersmeier A."/>
            <person name="Kalinowski J."/>
            <person name="Ruckert C."/>
        </authorList>
    </citation>
    <scope>NUCLEOTIDE SEQUENCE</scope>
    <source>
        <strain evidence="3">JCM 4403</strain>
    </source>
</reference>
<proteinExistence type="predicted"/>
<dbReference type="InterPro" id="IPR050982">
    <property type="entry name" value="Auxin_biosynth/cation_transpt"/>
</dbReference>
<sequence>MKRTGDRVLAAVLRQPHAVLARPVQCPARDAVPRRPDRYPHRDEAVTYLTTYADRLDADIRTGRRVTAARQVPGGCEVETGGGERPRARSLVAASGSFGRPHCPALSNLDVFSGRLLYAADCRNPAPFTGQRVVVVGAGNSAVQIAAEPVEVASVTPATRELVKFTRRHTFGRDLHFWLSVTGLDTAPLGRVPRRPPTQPVLDDGRYRAALRSGRPDRRPLFTGVGGAKVTWPTGDREEVDAIVPATGYRPDLPYLAHLDGALDAEGKPLHREGPAIKVPGPAFVGLEWQRGLSSNSLRGVGRDAERSARRLAAPLTRR</sequence>
<protein>
    <submittedName>
        <fullName evidence="3">Monooxygenase</fullName>
    </submittedName>
</protein>
<evidence type="ECO:0000256" key="2">
    <source>
        <dbReference type="SAM" id="MobiDB-lite"/>
    </source>
</evidence>
<dbReference type="GO" id="GO:0004497">
    <property type="term" value="F:monooxygenase activity"/>
    <property type="evidence" value="ECO:0007669"/>
    <property type="project" value="UniProtKB-KW"/>
</dbReference>
<dbReference type="AlphaFoldDB" id="A0A918F7P2"/>
<reference evidence="3" key="2">
    <citation type="submission" date="2020-09" db="EMBL/GenBank/DDBJ databases">
        <authorList>
            <person name="Sun Q."/>
            <person name="Ohkuma M."/>
        </authorList>
    </citation>
    <scope>NUCLEOTIDE SEQUENCE</scope>
    <source>
        <strain evidence="3">JCM 4403</strain>
    </source>
</reference>
<dbReference type="Gene3D" id="3.50.50.60">
    <property type="entry name" value="FAD/NAD(P)-binding domain"/>
    <property type="match status" value="1"/>
</dbReference>
<evidence type="ECO:0000256" key="1">
    <source>
        <dbReference type="ARBA" id="ARBA00023002"/>
    </source>
</evidence>
<evidence type="ECO:0000313" key="3">
    <source>
        <dbReference type="EMBL" id="GGR09098.1"/>
    </source>
</evidence>
<organism evidence="3 4">
    <name type="scientific">Streptomyces pilosus</name>
    <dbReference type="NCBI Taxonomy" id="28893"/>
    <lineage>
        <taxon>Bacteria</taxon>
        <taxon>Bacillati</taxon>
        <taxon>Actinomycetota</taxon>
        <taxon>Actinomycetes</taxon>
        <taxon>Kitasatosporales</taxon>
        <taxon>Streptomycetaceae</taxon>
        <taxon>Streptomyces</taxon>
    </lineage>
</organism>
<keyword evidence="4" id="KW-1185">Reference proteome</keyword>
<feature type="region of interest" description="Disordered" evidence="2">
    <location>
        <begin position="297"/>
        <end position="319"/>
    </location>
</feature>
<dbReference type="PANTHER" id="PTHR43539">
    <property type="entry name" value="FLAVIN-BINDING MONOOXYGENASE-LIKE PROTEIN (AFU_ORTHOLOGUE AFUA_4G09220)"/>
    <property type="match status" value="1"/>
</dbReference>
<gene>
    <name evidence="3" type="ORF">GCM10010280_66130</name>
</gene>
<keyword evidence="3" id="KW-0503">Monooxygenase</keyword>
<keyword evidence="1" id="KW-0560">Oxidoreductase</keyword>
<comment type="caution">
    <text evidence="3">The sequence shown here is derived from an EMBL/GenBank/DDBJ whole genome shotgun (WGS) entry which is preliminary data.</text>
</comment>
<dbReference type="Pfam" id="PF13738">
    <property type="entry name" value="Pyr_redox_3"/>
    <property type="match status" value="1"/>
</dbReference>